<gene>
    <name evidence="8" type="ORF">PFJ87_11g01600</name>
</gene>
<keyword evidence="4 8" id="KW-0418">Kinase</keyword>
<evidence type="ECO:0000313" key="8">
    <source>
        <dbReference type="EMBL" id="WEL39922.1"/>
    </source>
</evidence>
<feature type="compositionally biased region" description="Basic and acidic residues" evidence="6">
    <location>
        <begin position="278"/>
        <end position="292"/>
    </location>
</feature>
<dbReference type="PROSITE" id="PS00108">
    <property type="entry name" value="PROTEIN_KINASE_ST"/>
    <property type="match status" value="1"/>
</dbReference>
<protein>
    <recommendedName>
        <fullName evidence="1">non-specific serine/threonine protein kinase</fullName>
        <ecNumber evidence="1">2.7.11.1</ecNumber>
    </recommendedName>
</protein>
<dbReference type="Pfam" id="PF00069">
    <property type="entry name" value="Pkinase"/>
    <property type="match status" value="1"/>
</dbReference>
<organism evidence="8 9">
    <name type="scientific">Encephalitozoon hellem</name>
    <name type="common">Microsporidian parasite</name>
    <dbReference type="NCBI Taxonomy" id="27973"/>
    <lineage>
        <taxon>Eukaryota</taxon>
        <taxon>Fungi</taxon>
        <taxon>Fungi incertae sedis</taxon>
        <taxon>Microsporidia</taxon>
        <taxon>Unikaryonidae</taxon>
        <taxon>Encephalitozoon</taxon>
    </lineage>
</organism>
<keyword evidence="5" id="KW-0067">ATP-binding</keyword>
<dbReference type="PANTHER" id="PTHR24348">
    <property type="entry name" value="SERINE/THREONINE-PROTEIN KINASE UNC-51-RELATED"/>
    <property type="match status" value="1"/>
</dbReference>
<evidence type="ECO:0000256" key="6">
    <source>
        <dbReference type="SAM" id="MobiDB-lite"/>
    </source>
</evidence>
<evidence type="ECO:0000256" key="5">
    <source>
        <dbReference type="ARBA" id="ARBA00022840"/>
    </source>
</evidence>
<dbReference type="PROSITE" id="PS50011">
    <property type="entry name" value="PROTEIN_KINASE_DOM"/>
    <property type="match status" value="1"/>
</dbReference>
<dbReference type="InterPro" id="IPR045269">
    <property type="entry name" value="Atg1-like"/>
</dbReference>
<evidence type="ECO:0000256" key="4">
    <source>
        <dbReference type="ARBA" id="ARBA00022777"/>
    </source>
</evidence>
<keyword evidence="3" id="KW-0547">Nucleotide-binding</keyword>
<dbReference type="EC" id="2.7.11.1" evidence="1"/>
<sequence length="292" mass="33763">MKRFRFIRKLSRGAHGTVYLFETTDSRKERVACKSILWKYRKHAEREIRMLSSMSHKRIVRLLDFFPRDFGIFIILEYMSCGSLHEAIIQFAENKCKASGYLAWSVLAQIAEALCYLHSKQIVHRDVKPSNILMGRISSQNSGSVQFKLCDFSIAKRLHKESGAYGIAGTPAYMAPEVVSEEHYDFSADVWSLGVSIYELLTLKKPFEGRSKNELFEMIKQAKLPQVVCADIELERLIRRCLSRNNRITSGEIHDNKRVRAHLQVPRARQRNAGRFSRARDHTNIDKCSHKL</sequence>
<dbReference type="InterPro" id="IPR011009">
    <property type="entry name" value="Kinase-like_dom_sf"/>
</dbReference>
<feature type="domain" description="Protein kinase" evidence="7">
    <location>
        <begin position="4"/>
        <end position="265"/>
    </location>
</feature>
<dbReference type="GO" id="GO:0016301">
    <property type="term" value="F:kinase activity"/>
    <property type="evidence" value="ECO:0007669"/>
    <property type="project" value="UniProtKB-KW"/>
</dbReference>
<evidence type="ECO:0000256" key="3">
    <source>
        <dbReference type="ARBA" id="ARBA00022741"/>
    </source>
</evidence>
<keyword evidence="2" id="KW-0808">Transferase</keyword>
<feature type="region of interest" description="Disordered" evidence="6">
    <location>
        <begin position="270"/>
        <end position="292"/>
    </location>
</feature>
<evidence type="ECO:0000256" key="2">
    <source>
        <dbReference type="ARBA" id="ARBA00022679"/>
    </source>
</evidence>
<keyword evidence="9" id="KW-1185">Reference proteome</keyword>
<dbReference type="InterPro" id="IPR008271">
    <property type="entry name" value="Ser/Thr_kinase_AS"/>
</dbReference>
<proteinExistence type="predicted"/>
<evidence type="ECO:0000259" key="7">
    <source>
        <dbReference type="PROSITE" id="PS50011"/>
    </source>
</evidence>
<dbReference type="InterPro" id="IPR000719">
    <property type="entry name" value="Prot_kinase_dom"/>
</dbReference>
<dbReference type="SUPFAM" id="SSF56112">
    <property type="entry name" value="Protein kinase-like (PK-like)"/>
    <property type="match status" value="1"/>
</dbReference>
<dbReference type="SMART" id="SM00220">
    <property type="entry name" value="S_TKc"/>
    <property type="match status" value="1"/>
</dbReference>
<reference evidence="8 9" key="1">
    <citation type="submission" date="2023-02" db="EMBL/GenBank/DDBJ databases">
        <title>Encephalitozoon hellem ATCC 50451 complete genome.</title>
        <authorList>
            <person name="Mascarenhas dos Santos A.C."/>
            <person name="Julian A.T."/>
            <person name="Pombert J.-F."/>
        </authorList>
    </citation>
    <scope>NUCLEOTIDE SEQUENCE [LARGE SCALE GENOMIC DNA]</scope>
    <source>
        <strain evidence="8 9">ATCC 50451</strain>
    </source>
</reference>
<dbReference type="EMBL" id="CP119072">
    <property type="protein sequence ID" value="WEL39922.1"/>
    <property type="molecule type" value="Genomic_DNA"/>
</dbReference>
<evidence type="ECO:0000256" key="1">
    <source>
        <dbReference type="ARBA" id="ARBA00012513"/>
    </source>
</evidence>
<dbReference type="Proteomes" id="UP001217963">
    <property type="component" value="Chromosome XI"/>
</dbReference>
<evidence type="ECO:0000313" key="9">
    <source>
        <dbReference type="Proteomes" id="UP001217963"/>
    </source>
</evidence>
<name>A0ABY8CR82_ENCHE</name>
<dbReference type="Gene3D" id="1.10.510.10">
    <property type="entry name" value="Transferase(Phosphotransferase) domain 1"/>
    <property type="match status" value="1"/>
</dbReference>
<accession>A0ABY8CR82</accession>
<dbReference type="PANTHER" id="PTHR24348:SF22">
    <property type="entry name" value="NON-SPECIFIC SERINE_THREONINE PROTEIN KINASE"/>
    <property type="match status" value="1"/>
</dbReference>